<organism evidence="5 6">
    <name type="scientific">Arctia plantaginis</name>
    <name type="common">Wood tiger moth</name>
    <name type="synonym">Phalaena plantaginis</name>
    <dbReference type="NCBI Taxonomy" id="874455"/>
    <lineage>
        <taxon>Eukaryota</taxon>
        <taxon>Metazoa</taxon>
        <taxon>Ecdysozoa</taxon>
        <taxon>Arthropoda</taxon>
        <taxon>Hexapoda</taxon>
        <taxon>Insecta</taxon>
        <taxon>Pterygota</taxon>
        <taxon>Neoptera</taxon>
        <taxon>Endopterygota</taxon>
        <taxon>Lepidoptera</taxon>
        <taxon>Glossata</taxon>
        <taxon>Ditrysia</taxon>
        <taxon>Noctuoidea</taxon>
        <taxon>Erebidae</taxon>
        <taxon>Arctiinae</taxon>
        <taxon>Arctia</taxon>
    </lineage>
</organism>
<dbReference type="Gene3D" id="2.115.10.20">
    <property type="entry name" value="Glycosyl hydrolase domain, family 43"/>
    <property type="match status" value="1"/>
</dbReference>
<dbReference type="OrthoDB" id="7417127at2759"/>
<protein>
    <recommendedName>
        <fullName evidence="4">Glycosyl hydrolase family 32 N-terminal domain-containing protein</fullName>
    </recommendedName>
</protein>
<evidence type="ECO:0000256" key="1">
    <source>
        <dbReference type="ARBA" id="ARBA00009902"/>
    </source>
</evidence>
<proteinExistence type="inferred from homology"/>
<dbReference type="SUPFAM" id="SSF75005">
    <property type="entry name" value="Arabinanase/levansucrase/invertase"/>
    <property type="match status" value="1"/>
</dbReference>
<dbReference type="InterPro" id="IPR023296">
    <property type="entry name" value="Glyco_hydro_beta-prop_sf"/>
</dbReference>
<dbReference type="Proteomes" id="UP000494106">
    <property type="component" value="Unassembled WGS sequence"/>
</dbReference>
<dbReference type="EMBL" id="CADEBC010000561">
    <property type="protein sequence ID" value="CAB3253999.1"/>
    <property type="molecule type" value="Genomic_DNA"/>
</dbReference>
<keyword evidence="2" id="KW-0378">Hydrolase</keyword>
<comment type="similarity">
    <text evidence="1">Belongs to the glycosyl hydrolase 32 family.</text>
</comment>
<dbReference type="Pfam" id="PF00251">
    <property type="entry name" value="Glyco_hydro_32N"/>
    <property type="match status" value="1"/>
</dbReference>
<evidence type="ECO:0000313" key="5">
    <source>
        <dbReference type="EMBL" id="CAB3253999.1"/>
    </source>
</evidence>
<evidence type="ECO:0000259" key="4">
    <source>
        <dbReference type="Pfam" id="PF00251"/>
    </source>
</evidence>
<dbReference type="InterPro" id="IPR051214">
    <property type="entry name" value="GH32_Enzymes"/>
</dbReference>
<dbReference type="InterPro" id="IPR013148">
    <property type="entry name" value="Glyco_hydro_32_N"/>
</dbReference>
<dbReference type="AlphaFoldDB" id="A0A8S1B7B3"/>
<keyword evidence="6" id="KW-1185">Reference proteome</keyword>
<gene>
    <name evidence="5" type="ORF">APLA_LOCUS14380</name>
</gene>
<feature type="domain" description="Glycosyl hydrolase family 32 N-terminal" evidence="4">
    <location>
        <begin position="1"/>
        <end position="114"/>
    </location>
</feature>
<dbReference type="PANTHER" id="PTHR43101:SF1">
    <property type="entry name" value="BETA-FRUCTOSIDASE"/>
    <property type="match status" value="1"/>
</dbReference>
<name>A0A8S1B7B3_ARCPL</name>
<keyword evidence="3" id="KW-0326">Glycosidase</keyword>
<reference evidence="5 6" key="1">
    <citation type="submission" date="2020-04" db="EMBL/GenBank/DDBJ databases">
        <authorList>
            <person name="Wallbank WR R."/>
            <person name="Pardo Diaz C."/>
            <person name="Kozak K."/>
            <person name="Martin S."/>
            <person name="Jiggins C."/>
            <person name="Moest M."/>
            <person name="Warren A I."/>
            <person name="Byers J.R.P. K."/>
            <person name="Montejo-Kovacevich G."/>
            <person name="Yen C E."/>
        </authorList>
    </citation>
    <scope>NUCLEOTIDE SEQUENCE [LARGE SCALE GENOMIC DNA]</scope>
</reference>
<accession>A0A8S1B7B3</accession>
<evidence type="ECO:0000256" key="3">
    <source>
        <dbReference type="ARBA" id="ARBA00023295"/>
    </source>
</evidence>
<comment type="caution">
    <text evidence="5">The sequence shown here is derived from an EMBL/GenBank/DDBJ whole genome shotgun (WGS) entry which is preliminary data.</text>
</comment>
<evidence type="ECO:0000313" key="6">
    <source>
        <dbReference type="Proteomes" id="UP000494106"/>
    </source>
</evidence>
<dbReference type="PANTHER" id="PTHR43101">
    <property type="entry name" value="BETA-FRUCTOSIDASE"/>
    <property type="match status" value="1"/>
</dbReference>
<sequence length="170" mass="19420">MLEGPDFFELEGKFVLMMSPQGMNSTGNRYWTASVMKLISFAAETDFQEIDFGHDFYATQSTQNNRSRILIAWLGMWQDFGSNTTLVEHTYGRAGALTIFRNLTLKNNRIVMKPVDNMVELREGPVFNGTLDMENEITALPQTAELIVSANWSQIVELQFLGRDGRFRHI</sequence>
<dbReference type="GO" id="GO:0016798">
    <property type="term" value="F:hydrolase activity, acting on glycosyl bonds"/>
    <property type="evidence" value="ECO:0007669"/>
    <property type="project" value="UniProtKB-KW"/>
</dbReference>
<evidence type="ECO:0000256" key="2">
    <source>
        <dbReference type="ARBA" id="ARBA00022801"/>
    </source>
</evidence>